<name>A0A8S3S151_MYTED</name>
<dbReference type="CDD" id="cd00882">
    <property type="entry name" value="Ras_like_GTPase"/>
    <property type="match status" value="1"/>
</dbReference>
<evidence type="ECO:0000313" key="3">
    <source>
        <dbReference type="Proteomes" id="UP000683360"/>
    </source>
</evidence>
<organism evidence="2 3">
    <name type="scientific">Mytilus edulis</name>
    <name type="common">Blue mussel</name>
    <dbReference type="NCBI Taxonomy" id="6550"/>
    <lineage>
        <taxon>Eukaryota</taxon>
        <taxon>Metazoa</taxon>
        <taxon>Spiralia</taxon>
        <taxon>Lophotrochozoa</taxon>
        <taxon>Mollusca</taxon>
        <taxon>Bivalvia</taxon>
        <taxon>Autobranchia</taxon>
        <taxon>Pteriomorphia</taxon>
        <taxon>Mytilida</taxon>
        <taxon>Mytiloidea</taxon>
        <taxon>Mytilidae</taxon>
        <taxon>Mytilinae</taxon>
        <taxon>Mytilus</taxon>
    </lineage>
</organism>
<feature type="compositionally biased region" description="Polar residues" evidence="1">
    <location>
        <begin position="256"/>
        <end position="265"/>
    </location>
</feature>
<proteinExistence type="predicted"/>
<sequence length="413" mass="47077">MFSFMKISLYHIFEDNEVPTEIELMADKRSVPLYLKLLESGSEKKRDIRLVIVGKKGAGKTSLVNRLFKEGKKDGGLTSFFKRLFGRNNADVTSTNGIEIHVIKCKAQYGDSIWNKLEESNTFFDISNEIHPMSNIDEKKYTTQILCSATGKNDWRLMTITYTTVGTMQSFGIKFIKFSCQTLLQNEHDINPSETGQPINALDILMKSHRCFAKRKCPARNSNYKETELNARLLKPYEEELANKHSLASIEKAAHNTFNDNTSPTGFDESKVPLSSSQSTKLKHPGDTECKEETQEDSQIERLVATAYTEKNSEDTQVKHSDGAQETFKDNTLILYRRVDESNDSTFFSQQNEKIKPSVVTQVEPPVTTKSKITNTDHQQKENLLLAKTHKNIKAMMDKSKVDLHDKEEYVNF</sequence>
<reference evidence="2" key="1">
    <citation type="submission" date="2021-03" db="EMBL/GenBank/DDBJ databases">
        <authorList>
            <person name="Bekaert M."/>
        </authorList>
    </citation>
    <scope>NUCLEOTIDE SEQUENCE</scope>
</reference>
<gene>
    <name evidence="2" type="ORF">MEDL_29302</name>
</gene>
<protein>
    <submittedName>
        <fullName evidence="2">Uncharacterized protein</fullName>
    </submittedName>
</protein>
<keyword evidence="3" id="KW-1185">Reference proteome</keyword>
<dbReference type="Gene3D" id="3.40.50.300">
    <property type="entry name" value="P-loop containing nucleotide triphosphate hydrolases"/>
    <property type="match status" value="1"/>
</dbReference>
<evidence type="ECO:0000256" key="1">
    <source>
        <dbReference type="SAM" id="MobiDB-lite"/>
    </source>
</evidence>
<dbReference type="AlphaFoldDB" id="A0A8S3S151"/>
<dbReference type="EMBL" id="CAJPWZ010001447">
    <property type="protein sequence ID" value="CAG2215595.1"/>
    <property type="molecule type" value="Genomic_DNA"/>
</dbReference>
<dbReference type="SUPFAM" id="SSF52540">
    <property type="entry name" value="P-loop containing nucleoside triphosphate hydrolases"/>
    <property type="match status" value="1"/>
</dbReference>
<dbReference type="Proteomes" id="UP000683360">
    <property type="component" value="Unassembled WGS sequence"/>
</dbReference>
<feature type="compositionally biased region" description="Basic and acidic residues" evidence="1">
    <location>
        <begin position="284"/>
        <end position="293"/>
    </location>
</feature>
<dbReference type="OrthoDB" id="6139794at2759"/>
<dbReference type="InterPro" id="IPR027417">
    <property type="entry name" value="P-loop_NTPase"/>
</dbReference>
<comment type="caution">
    <text evidence="2">The sequence shown here is derived from an EMBL/GenBank/DDBJ whole genome shotgun (WGS) entry which is preliminary data.</text>
</comment>
<evidence type="ECO:0000313" key="2">
    <source>
        <dbReference type="EMBL" id="CAG2215595.1"/>
    </source>
</evidence>
<feature type="region of interest" description="Disordered" evidence="1">
    <location>
        <begin position="256"/>
        <end position="298"/>
    </location>
</feature>
<accession>A0A8S3S151</accession>